<organism evidence="1 2">
    <name type="scientific">Fusarium decemcellulare</name>
    <dbReference type="NCBI Taxonomy" id="57161"/>
    <lineage>
        <taxon>Eukaryota</taxon>
        <taxon>Fungi</taxon>
        <taxon>Dikarya</taxon>
        <taxon>Ascomycota</taxon>
        <taxon>Pezizomycotina</taxon>
        <taxon>Sordariomycetes</taxon>
        <taxon>Hypocreomycetidae</taxon>
        <taxon>Hypocreales</taxon>
        <taxon>Nectriaceae</taxon>
        <taxon>Fusarium</taxon>
        <taxon>Fusarium decemcellulare species complex</taxon>
    </lineage>
</organism>
<name>A0ACC1SBX8_9HYPO</name>
<gene>
    <name evidence="1" type="ORF">NM208_g6740</name>
</gene>
<dbReference type="EMBL" id="JANRMS010000646">
    <property type="protein sequence ID" value="KAJ3536394.1"/>
    <property type="molecule type" value="Genomic_DNA"/>
</dbReference>
<protein>
    <submittedName>
        <fullName evidence="1">Uncharacterized protein</fullName>
    </submittedName>
</protein>
<evidence type="ECO:0000313" key="2">
    <source>
        <dbReference type="Proteomes" id="UP001148629"/>
    </source>
</evidence>
<comment type="caution">
    <text evidence="1">The sequence shown here is derived from an EMBL/GenBank/DDBJ whole genome shotgun (WGS) entry which is preliminary data.</text>
</comment>
<accession>A0ACC1SBX8</accession>
<proteinExistence type="predicted"/>
<evidence type="ECO:0000313" key="1">
    <source>
        <dbReference type="EMBL" id="KAJ3536394.1"/>
    </source>
</evidence>
<keyword evidence="2" id="KW-1185">Reference proteome</keyword>
<sequence length="323" mass="34504">MTDHGEIVRSKWNFADIPSLSGKVALVTGANTPDGVGYHVAHQLALKGAKVYIGARSLEKATGAIKTMLAESPEINAAALHPFVADIGDFKDVQQAGRNFAANEDRLDILVNNAAVLARPLDKDANGISVSFGINHLGPFILTKELTPLLVKTEASYPGVRIVNVASTAHYDSPAGATFNSVDDFNNPFGSEDDTTSNYLRYGFSKLGNILHIKELQRRFDEQNVNILALSVHPGGVSTNGAAKYLGGRDNDAFRAGLSPFEGAITPLYAAAHPEPAQDRAKFAGSFVMPFGGLKEASEDAKNTKLARQLWDTTEKVLGDLLG</sequence>
<dbReference type="Proteomes" id="UP001148629">
    <property type="component" value="Unassembled WGS sequence"/>
</dbReference>
<reference evidence="1" key="1">
    <citation type="submission" date="2022-08" db="EMBL/GenBank/DDBJ databases">
        <title>Genome Sequence of Fusarium decemcellulare.</title>
        <authorList>
            <person name="Buettner E."/>
        </authorList>
    </citation>
    <scope>NUCLEOTIDE SEQUENCE</scope>
    <source>
        <strain evidence="1">Babe19</strain>
    </source>
</reference>